<gene>
    <name evidence="3" type="ORF">IDH41_05625</name>
</gene>
<feature type="region of interest" description="Disordered" evidence="1">
    <location>
        <begin position="200"/>
        <end position="220"/>
    </location>
</feature>
<dbReference type="RefSeq" id="WP_190859071.1">
    <property type="nucleotide sequence ID" value="NZ_JACXIY010000007.1"/>
</dbReference>
<dbReference type="Proteomes" id="UP000632125">
    <property type="component" value="Unassembled WGS sequence"/>
</dbReference>
<comment type="caution">
    <text evidence="3">The sequence shown here is derived from an EMBL/GenBank/DDBJ whole genome shotgun (WGS) entry which is preliminary data.</text>
</comment>
<evidence type="ECO:0008006" key="5">
    <source>
        <dbReference type="Google" id="ProtNLM"/>
    </source>
</evidence>
<keyword evidence="4" id="KW-1185">Reference proteome</keyword>
<feature type="signal peptide" evidence="2">
    <location>
        <begin position="1"/>
        <end position="24"/>
    </location>
</feature>
<feature type="compositionally biased region" description="Gly residues" evidence="1">
    <location>
        <begin position="47"/>
        <end position="59"/>
    </location>
</feature>
<protein>
    <recommendedName>
        <fullName evidence="5">DUF5666 domain-containing protein</fullName>
    </recommendedName>
</protein>
<evidence type="ECO:0000313" key="4">
    <source>
        <dbReference type="Proteomes" id="UP000632125"/>
    </source>
</evidence>
<evidence type="ECO:0000256" key="1">
    <source>
        <dbReference type="SAM" id="MobiDB-lite"/>
    </source>
</evidence>
<dbReference type="EMBL" id="JACXIY010000007">
    <property type="protein sequence ID" value="MBD2868045.1"/>
    <property type="molecule type" value="Genomic_DNA"/>
</dbReference>
<keyword evidence="2" id="KW-0732">Signal</keyword>
<feature type="chain" id="PRO_5037508196" description="DUF5666 domain-containing protein" evidence="2">
    <location>
        <begin position="25"/>
        <end position="220"/>
    </location>
</feature>
<name>A0A927CLY1_9BACL</name>
<feature type="compositionally biased region" description="Basic and acidic residues" evidence="1">
    <location>
        <begin position="211"/>
        <end position="220"/>
    </location>
</feature>
<reference evidence="3" key="1">
    <citation type="submission" date="2020-09" db="EMBL/GenBank/DDBJ databases">
        <title>A novel bacterium of genus Paenibacillus, isolated from South China Sea.</title>
        <authorList>
            <person name="Huang H."/>
            <person name="Mo K."/>
            <person name="Hu Y."/>
        </authorList>
    </citation>
    <scope>NUCLEOTIDE SEQUENCE</scope>
    <source>
        <strain evidence="3">IB182493</strain>
    </source>
</reference>
<feature type="region of interest" description="Disordered" evidence="1">
    <location>
        <begin position="29"/>
        <end position="63"/>
    </location>
</feature>
<accession>A0A927CLY1</accession>
<evidence type="ECO:0000256" key="2">
    <source>
        <dbReference type="SAM" id="SignalP"/>
    </source>
</evidence>
<sequence>MNKWKMALGAAVMTALLAGCGAQGEQSGAEALQGQQGGETSGAQQQGNGGGQPSGGGALQMGAPADLMGKVKSVDGQTITLYQSAMPMGQGNRPEGGQMPEVGERPDPPAEDGAAAEGGGPSADGEAAPPGGGGRMSMEEMFTEETVEVTVTEATNIVSVTFENEQMVEKELTLADLKADDILSIALKDETQDAETITVRTGGFGRGGRPVGERNADAAE</sequence>
<dbReference type="PROSITE" id="PS51257">
    <property type="entry name" value="PROKAR_LIPOPROTEIN"/>
    <property type="match status" value="1"/>
</dbReference>
<evidence type="ECO:0000313" key="3">
    <source>
        <dbReference type="EMBL" id="MBD2868045.1"/>
    </source>
</evidence>
<organism evidence="3 4">
    <name type="scientific">Paenibacillus arenilitoris</name>
    <dbReference type="NCBI Taxonomy" id="2772299"/>
    <lineage>
        <taxon>Bacteria</taxon>
        <taxon>Bacillati</taxon>
        <taxon>Bacillota</taxon>
        <taxon>Bacilli</taxon>
        <taxon>Bacillales</taxon>
        <taxon>Paenibacillaceae</taxon>
        <taxon>Paenibacillus</taxon>
    </lineage>
</organism>
<dbReference type="AlphaFoldDB" id="A0A927CLY1"/>
<proteinExistence type="predicted"/>
<feature type="region of interest" description="Disordered" evidence="1">
    <location>
        <begin position="84"/>
        <end position="137"/>
    </location>
</feature>